<accession>A0A1B1E3H6</accession>
<dbReference type="Proteomes" id="UP000092716">
    <property type="component" value="Chromosome 12"/>
</dbReference>
<evidence type="ECO:0000313" key="2">
    <source>
        <dbReference type="Proteomes" id="UP000092716"/>
    </source>
</evidence>
<evidence type="ECO:0000313" key="1">
    <source>
        <dbReference type="EMBL" id="ANQ09554.1"/>
    </source>
</evidence>
<dbReference type="EMBL" id="CP016250">
    <property type="protein sequence ID" value="ANQ09554.1"/>
    <property type="molecule type" value="Genomic_DNA"/>
</dbReference>
<dbReference type="RefSeq" id="XP_019916249.1">
    <property type="nucleotide sequence ID" value="XM_020061214.1"/>
</dbReference>
<dbReference type="VEuPathDB" id="PlasmoDB:PCOAH_00044300"/>
<keyword evidence="1" id="KW-0418">Kinase</keyword>
<reference evidence="2" key="1">
    <citation type="submission" date="2016-06" db="EMBL/GenBank/DDBJ databases">
        <title>First high quality genome sequence of Plasmodium coatneyi using continuous long reads from single molecule, real-time sequencing.</title>
        <authorList>
            <person name="Chien J.-T."/>
            <person name="Pakala S.B."/>
            <person name="Geraldo J.A."/>
            <person name="Lapp S.A."/>
            <person name="Barnwell J.W."/>
            <person name="Kissinger J.C."/>
            <person name="Galinski M.R."/>
            <person name="Humphrey J.C."/>
        </authorList>
    </citation>
    <scope>NUCLEOTIDE SEQUENCE [LARGE SCALE GENOMIC DNA]</scope>
    <source>
        <strain evidence="2">Hackeri</strain>
    </source>
</reference>
<dbReference type="AlphaFoldDB" id="A0A1B1E3H6"/>
<name>A0A1B1E3H6_9APIC</name>
<dbReference type="GeneID" id="30911161"/>
<dbReference type="KEGG" id="pcot:PCOAH_00044300"/>
<sequence>MSNTYATKVRKNNCANMHIDSPIFPIVVVTTKALIQNGIKCKCKISPPFVETSKFEQGLTSSRAT</sequence>
<proteinExistence type="predicted"/>
<dbReference type="GO" id="GO:0004674">
    <property type="term" value="F:protein serine/threonine kinase activity"/>
    <property type="evidence" value="ECO:0007669"/>
    <property type="project" value="UniProtKB-KW"/>
</dbReference>
<keyword evidence="1" id="KW-0808">Transferase</keyword>
<organism evidence="1 2">
    <name type="scientific">Plasmodium coatneyi</name>
    <dbReference type="NCBI Taxonomy" id="208452"/>
    <lineage>
        <taxon>Eukaryota</taxon>
        <taxon>Sar</taxon>
        <taxon>Alveolata</taxon>
        <taxon>Apicomplexa</taxon>
        <taxon>Aconoidasida</taxon>
        <taxon>Haemosporida</taxon>
        <taxon>Plasmodiidae</taxon>
        <taxon>Plasmodium</taxon>
    </lineage>
</organism>
<keyword evidence="1" id="KW-0723">Serine/threonine-protein kinase</keyword>
<protein>
    <submittedName>
        <fullName evidence="1">Serine/threonine protein kinase</fullName>
    </submittedName>
</protein>
<gene>
    <name evidence="1" type="ORF">PCOAH_00044300</name>
</gene>
<keyword evidence="2" id="KW-1185">Reference proteome</keyword>